<evidence type="ECO:0000256" key="6">
    <source>
        <dbReference type="SAM" id="MobiDB-lite"/>
    </source>
</evidence>
<evidence type="ECO:0000313" key="7">
    <source>
        <dbReference type="EMBL" id="GAA2732773.1"/>
    </source>
</evidence>
<dbReference type="HAMAP" id="MF_00291_B">
    <property type="entry name" value="Ribosomal_uS2_B"/>
    <property type="match status" value="1"/>
</dbReference>
<comment type="similarity">
    <text evidence="1 5">Belongs to the universal ribosomal protein uS2 family.</text>
</comment>
<evidence type="ECO:0000256" key="5">
    <source>
        <dbReference type="HAMAP-Rule" id="MF_00291"/>
    </source>
</evidence>
<dbReference type="Pfam" id="PF00318">
    <property type="entry name" value="Ribosomal_S2"/>
    <property type="match status" value="1"/>
</dbReference>
<evidence type="ECO:0000313" key="8">
    <source>
        <dbReference type="Proteomes" id="UP001501326"/>
    </source>
</evidence>
<feature type="region of interest" description="Disordered" evidence="6">
    <location>
        <begin position="259"/>
        <end position="314"/>
    </location>
</feature>
<evidence type="ECO:0000256" key="1">
    <source>
        <dbReference type="ARBA" id="ARBA00006242"/>
    </source>
</evidence>
<sequence>MAVVTMRQLLESGVHFGHQTRRWNPKMKRFIMTERNGIYIIDLQQSLTYINNAYEFVRETVAHGGSILFVGTKKQAQEPIAEQATRVGMPYVNHRWLGGMLTNFNTISKRLTRLKELEELDYDNVAASGFTKKELLIFKRERDKLEKTLGGIRNMAKVPSAVWIVDTKKEHLAVDEARKLGLPVIAILDTNCDPDEVDYKIPGNDDAIRSVTLLTRVIADAVADGLMSRSSGKSGEQAEGVVATDEPLAEWERELLGGDAAKTADAVAPEAGETAAADAPEAAAAETTEAPAAEATEAPAAEATEAPADADAKA</sequence>
<dbReference type="NCBIfam" id="TIGR01011">
    <property type="entry name" value="rpsB_bact"/>
    <property type="match status" value="1"/>
</dbReference>
<gene>
    <name evidence="5 7" type="primary">rpsB</name>
    <name evidence="7" type="ORF">GCM10009867_09420</name>
</gene>
<dbReference type="PANTHER" id="PTHR12534">
    <property type="entry name" value="30S RIBOSOMAL PROTEIN S2 PROKARYOTIC AND ORGANELLAR"/>
    <property type="match status" value="1"/>
</dbReference>
<dbReference type="CDD" id="cd01425">
    <property type="entry name" value="RPS2"/>
    <property type="match status" value="1"/>
</dbReference>
<dbReference type="InterPro" id="IPR018130">
    <property type="entry name" value="Ribosomal_uS2_CS"/>
</dbReference>
<protein>
    <recommendedName>
        <fullName evidence="4 5">Small ribosomal subunit protein uS2</fullName>
    </recommendedName>
</protein>
<comment type="caution">
    <text evidence="7">The sequence shown here is derived from an EMBL/GenBank/DDBJ whole genome shotgun (WGS) entry which is preliminary data.</text>
</comment>
<dbReference type="InterPro" id="IPR001865">
    <property type="entry name" value="Ribosomal_uS2"/>
</dbReference>
<organism evidence="7 8">
    <name type="scientific">Pedococcus aerophilus</name>
    <dbReference type="NCBI Taxonomy" id="436356"/>
    <lineage>
        <taxon>Bacteria</taxon>
        <taxon>Bacillati</taxon>
        <taxon>Actinomycetota</taxon>
        <taxon>Actinomycetes</taxon>
        <taxon>Micrococcales</taxon>
        <taxon>Intrasporangiaceae</taxon>
        <taxon>Pedococcus</taxon>
    </lineage>
</organism>
<name>A0ABN3UH77_9MICO</name>
<dbReference type="RefSeq" id="WP_344190756.1">
    <property type="nucleotide sequence ID" value="NZ_BAAARN010000001.1"/>
</dbReference>
<dbReference type="EMBL" id="BAAARN010000001">
    <property type="protein sequence ID" value="GAA2732773.1"/>
    <property type="molecule type" value="Genomic_DNA"/>
</dbReference>
<evidence type="ECO:0000256" key="2">
    <source>
        <dbReference type="ARBA" id="ARBA00022980"/>
    </source>
</evidence>
<evidence type="ECO:0000256" key="4">
    <source>
        <dbReference type="ARBA" id="ARBA00035256"/>
    </source>
</evidence>
<reference evidence="7 8" key="1">
    <citation type="journal article" date="2019" name="Int. J. Syst. Evol. Microbiol.">
        <title>The Global Catalogue of Microorganisms (GCM) 10K type strain sequencing project: providing services to taxonomists for standard genome sequencing and annotation.</title>
        <authorList>
            <consortium name="The Broad Institute Genomics Platform"/>
            <consortium name="The Broad Institute Genome Sequencing Center for Infectious Disease"/>
            <person name="Wu L."/>
            <person name="Ma J."/>
        </authorList>
    </citation>
    <scope>NUCLEOTIDE SEQUENCE [LARGE SCALE GENOMIC DNA]</scope>
    <source>
        <strain evidence="7 8">JCM 16378</strain>
    </source>
</reference>
<feature type="compositionally biased region" description="Low complexity" evidence="6">
    <location>
        <begin position="264"/>
        <end position="314"/>
    </location>
</feature>
<dbReference type="InterPro" id="IPR023591">
    <property type="entry name" value="Ribosomal_uS2_flav_dom_sf"/>
</dbReference>
<keyword evidence="3 5" id="KW-0687">Ribonucleoprotein</keyword>
<dbReference type="PRINTS" id="PR00395">
    <property type="entry name" value="RIBOSOMALS2"/>
</dbReference>
<dbReference type="Gene3D" id="1.10.287.610">
    <property type="entry name" value="Helix hairpin bin"/>
    <property type="match status" value="1"/>
</dbReference>
<keyword evidence="2 5" id="KW-0689">Ribosomal protein</keyword>
<proteinExistence type="inferred from homology"/>
<dbReference type="PANTHER" id="PTHR12534:SF0">
    <property type="entry name" value="SMALL RIBOSOMAL SUBUNIT PROTEIN US2M"/>
    <property type="match status" value="1"/>
</dbReference>
<keyword evidence="8" id="KW-1185">Reference proteome</keyword>
<dbReference type="SUPFAM" id="SSF52313">
    <property type="entry name" value="Ribosomal protein S2"/>
    <property type="match status" value="1"/>
</dbReference>
<dbReference type="PROSITE" id="PS00962">
    <property type="entry name" value="RIBOSOMAL_S2_1"/>
    <property type="match status" value="1"/>
</dbReference>
<dbReference type="InterPro" id="IPR005706">
    <property type="entry name" value="Ribosomal_uS2_bac/mit/plastid"/>
</dbReference>
<evidence type="ECO:0000256" key="3">
    <source>
        <dbReference type="ARBA" id="ARBA00023274"/>
    </source>
</evidence>
<dbReference type="GO" id="GO:0005840">
    <property type="term" value="C:ribosome"/>
    <property type="evidence" value="ECO:0007669"/>
    <property type="project" value="UniProtKB-KW"/>
</dbReference>
<dbReference type="Gene3D" id="3.40.50.10490">
    <property type="entry name" value="Glucose-6-phosphate isomerase like protein, domain 1"/>
    <property type="match status" value="1"/>
</dbReference>
<dbReference type="Proteomes" id="UP001501326">
    <property type="component" value="Unassembled WGS sequence"/>
</dbReference>
<accession>A0ABN3UH77</accession>